<dbReference type="EMBL" id="LAZR01000119">
    <property type="protein sequence ID" value="KKN89358.1"/>
    <property type="molecule type" value="Genomic_DNA"/>
</dbReference>
<dbReference type="GO" id="GO:0003883">
    <property type="term" value="F:CTP synthase activity"/>
    <property type="evidence" value="ECO:0007669"/>
    <property type="project" value="UniProtKB-EC"/>
</dbReference>
<accession>A0A0F9XCC4</accession>
<keyword evidence="4" id="KW-0436">Ligase</keyword>
<evidence type="ECO:0000256" key="5">
    <source>
        <dbReference type="ARBA" id="ARBA00022741"/>
    </source>
</evidence>
<evidence type="ECO:0000313" key="12">
    <source>
        <dbReference type="EMBL" id="KKN89358.1"/>
    </source>
</evidence>
<dbReference type="InterPro" id="IPR017456">
    <property type="entry name" value="CTP_synthase_N"/>
</dbReference>
<sequence>MDLLRSVKDRTDETEFYTPLPDGYQLGKVKYVAIFGTVISGLGKGIFSSSLAKILKDKGLRVSPIKLEGYLNIDSGTLNPFRHGEVFVLDDGLETDMDLGTYERMLDQDLGRANFATSGQIFSTVLNKERAGSFLGRDVQMIPHVTGEVKMRLRELAMQTRADVVFIEVGGTVGDIENSFFIEAIRELRYEEGEQSVVCVALTYVLAPPALGEQKSKAAQLGMKRLMAYGILPDIIACRAEEPVLDKVRQKLSLYSNVPIRRVFSMHDLPSIYLLPNALREAGIDSEVVQLLGLGGRVNSALEAKAVSLWNTFADRLLKSDNRRIRIGVTGKYTSLRDSYASIIKALEHAGVANDVAVDIDWIDTTDITDETAAEALADVDGIIVPGGFGVRGTAGKIACIGYARRNKLPYLGICLGFQMAVVEYARNVCGLADADSTELSPDCETPVIDILPEQKKIEGLGGNMRLGGQDVEITPGTLIAELFEGAEQIRQRFRHRYEVDPTYIETLESGGLVFSGRHPVHPIMQVLELPRDVHPYFLAAQFHPELTSRPLRPQPMFVGLVAAALQRKNAAVTC</sequence>
<dbReference type="InterPro" id="IPR004468">
    <property type="entry name" value="CTP_synthase"/>
</dbReference>
<evidence type="ECO:0000256" key="8">
    <source>
        <dbReference type="ARBA" id="ARBA00022975"/>
    </source>
</evidence>
<comment type="catalytic activity">
    <reaction evidence="9">
        <text>UTP + L-glutamine + ATP + H2O = CTP + L-glutamate + ADP + phosphate + 2 H(+)</text>
        <dbReference type="Rhea" id="RHEA:26426"/>
        <dbReference type="ChEBI" id="CHEBI:15377"/>
        <dbReference type="ChEBI" id="CHEBI:15378"/>
        <dbReference type="ChEBI" id="CHEBI:29985"/>
        <dbReference type="ChEBI" id="CHEBI:30616"/>
        <dbReference type="ChEBI" id="CHEBI:37563"/>
        <dbReference type="ChEBI" id="CHEBI:43474"/>
        <dbReference type="ChEBI" id="CHEBI:46398"/>
        <dbReference type="ChEBI" id="CHEBI:58359"/>
        <dbReference type="ChEBI" id="CHEBI:456216"/>
        <dbReference type="EC" id="6.3.4.2"/>
    </reaction>
</comment>
<dbReference type="GO" id="GO:0005524">
    <property type="term" value="F:ATP binding"/>
    <property type="evidence" value="ECO:0007669"/>
    <property type="project" value="UniProtKB-KW"/>
</dbReference>
<dbReference type="GO" id="GO:0019856">
    <property type="term" value="P:pyrimidine nucleobase biosynthetic process"/>
    <property type="evidence" value="ECO:0007669"/>
    <property type="project" value="TreeGrafter"/>
</dbReference>
<dbReference type="GO" id="GO:0042802">
    <property type="term" value="F:identical protein binding"/>
    <property type="evidence" value="ECO:0007669"/>
    <property type="project" value="TreeGrafter"/>
</dbReference>
<evidence type="ECO:0000259" key="11">
    <source>
        <dbReference type="Pfam" id="PF06418"/>
    </source>
</evidence>
<dbReference type="Pfam" id="PF00117">
    <property type="entry name" value="GATase"/>
    <property type="match status" value="1"/>
</dbReference>
<evidence type="ECO:0000259" key="10">
    <source>
        <dbReference type="Pfam" id="PF00117"/>
    </source>
</evidence>
<dbReference type="FunFam" id="3.40.50.880:FF:000002">
    <property type="entry name" value="CTP synthase"/>
    <property type="match status" value="1"/>
</dbReference>
<dbReference type="NCBIfam" id="NF003792">
    <property type="entry name" value="PRK05380.1"/>
    <property type="match status" value="1"/>
</dbReference>
<gene>
    <name evidence="12" type="ORF">LCGC14_0238640</name>
</gene>
<evidence type="ECO:0000256" key="4">
    <source>
        <dbReference type="ARBA" id="ARBA00022598"/>
    </source>
</evidence>
<dbReference type="Gene3D" id="3.40.50.880">
    <property type="match status" value="1"/>
</dbReference>
<dbReference type="InterPro" id="IPR027417">
    <property type="entry name" value="P-loop_NTPase"/>
</dbReference>
<dbReference type="Gene3D" id="3.40.50.300">
    <property type="entry name" value="P-loop containing nucleotide triphosphate hydrolases"/>
    <property type="match status" value="1"/>
</dbReference>
<protein>
    <recommendedName>
        <fullName evidence="3">CTP synthase (glutamine hydrolyzing)</fullName>
        <ecNumber evidence="3">6.3.4.2</ecNumber>
    </recommendedName>
</protein>
<dbReference type="SUPFAM" id="SSF52540">
    <property type="entry name" value="P-loop containing nucleoside triphosphate hydrolases"/>
    <property type="match status" value="1"/>
</dbReference>
<organism evidence="12">
    <name type="scientific">marine sediment metagenome</name>
    <dbReference type="NCBI Taxonomy" id="412755"/>
    <lineage>
        <taxon>unclassified sequences</taxon>
        <taxon>metagenomes</taxon>
        <taxon>ecological metagenomes</taxon>
    </lineage>
</organism>
<dbReference type="EC" id="6.3.4.2" evidence="3"/>
<dbReference type="AlphaFoldDB" id="A0A0F9XCC4"/>
<dbReference type="PANTHER" id="PTHR11550:SF0">
    <property type="entry name" value="CTP SYNTHASE-RELATED"/>
    <property type="match status" value="1"/>
</dbReference>
<feature type="domain" description="Glutamine amidotransferase" evidence="10">
    <location>
        <begin position="336"/>
        <end position="562"/>
    </location>
</feature>
<proteinExistence type="inferred from homology"/>
<name>A0A0F9XCC4_9ZZZZ</name>
<evidence type="ECO:0000256" key="3">
    <source>
        <dbReference type="ARBA" id="ARBA00012291"/>
    </source>
</evidence>
<dbReference type="InterPro" id="IPR033828">
    <property type="entry name" value="GATase1_CTP_Synthase"/>
</dbReference>
<evidence type="ECO:0000256" key="7">
    <source>
        <dbReference type="ARBA" id="ARBA00022962"/>
    </source>
</evidence>
<dbReference type="SUPFAM" id="SSF52317">
    <property type="entry name" value="Class I glutamine amidotransferase-like"/>
    <property type="match status" value="1"/>
</dbReference>
<keyword evidence="8" id="KW-0665">Pyrimidine biosynthesis</keyword>
<feature type="domain" description="CTP synthase N-terminal" evidence="11">
    <location>
        <begin position="30"/>
        <end position="294"/>
    </location>
</feature>
<evidence type="ECO:0000256" key="9">
    <source>
        <dbReference type="ARBA" id="ARBA00047781"/>
    </source>
</evidence>
<dbReference type="InterPro" id="IPR029062">
    <property type="entry name" value="Class_I_gatase-like"/>
</dbReference>
<dbReference type="PROSITE" id="PS51273">
    <property type="entry name" value="GATASE_TYPE_1"/>
    <property type="match status" value="1"/>
</dbReference>
<comment type="caution">
    <text evidence="12">The sequence shown here is derived from an EMBL/GenBank/DDBJ whole genome shotgun (WGS) entry which is preliminary data.</text>
</comment>
<dbReference type="Pfam" id="PF06418">
    <property type="entry name" value="CTP_synth_N"/>
    <property type="match status" value="1"/>
</dbReference>
<dbReference type="CDD" id="cd01746">
    <property type="entry name" value="GATase1_CTP_Synthase"/>
    <property type="match status" value="1"/>
</dbReference>
<dbReference type="InterPro" id="IPR017926">
    <property type="entry name" value="GATASE"/>
</dbReference>
<evidence type="ECO:0000256" key="1">
    <source>
        <dbReference type="ARBA" id="ARBA00005171"/>
    </source>
</evidence>
<dbReference type="PANTHER" id="PTHR11550">
    <property type="entry name" value="CTP SYNTHASE"/>
    <property type="match status" value="1"/>
</dbReference>
<keyword evidence="5" id="KW-0547">Nucleotide-binding</keyword>
<keyword evidence="7" id="KW-0315">Glutamine amidotransferase</keyword>
<comment type="pathway">
    <text evidence="1">Pyrimidine metabolism; CTP biosynthesis via de novo pathway; CTP from UDP: step 2/2.</text>
</comment>
<dbReference type="GO" id="GO:0044210">
    <property type="term" value="P:'de novo' CTP biosynthetic process"/>
    <property type="evidence" value="ECO:0007669"/>
    <property type="project" value="UniProtKB-UniPathway"/>
</dbReference>
<reference evidence="12" key="1">
    <citation type="journal article" date="2015" name="Nature">
        <title>Complex archaea that bridge the gap between prokaryotes and eukaryotes.</title>
        <authorList>
            <person name="Spang A."/>
            <person name="Saw J.H."/>
            <person name="Jorgensen S.L."/>
            <person name="Zaremba-Niedzwiedzka K."/>
            <person name="Martijn J."/>
            <person name="Lind A.E."/>
            <person name="van Eijk R."/>
            <person name="Schleper C."/>
            <person name="Guy L."/>
            <person name="Ettema T.J."/>
        </authorList>
    </citation>
    <scope>NUCLEOTIDE SEQUENCE</scope>
</reference>
<dbReference type="UniPathway" id="UPA00159">
    <property type="reaction ID" value="UER00277"/>
</dbReference>
<keyword evidence="6" id="KW-0067">ATP-binding</keyword>
<evidence type="ECO:0000256" key="2">
    <source>
        <dbReference type="ARBA" id="ARBA00007533"/>
    </source>
</evidence>
<dbReference type="NCBIfam" id="TIGR00337">
    <property type="entry name" value="PyrG"/>
    <property type="match status" value="1"/>
</dbReference>
<evidence type="ECO:0000256" key="6">
    <source>
        <dbReference type="ARBA" id="ARBA00022840"/>
    </source>
</evidence>
<comment type="similarity">
    <text evidence="2">Belongs to the CTP synthase family.</text>
</comment>